<evidence type="ECO:0000256" key="6">
    <source>
        <dbReference type="ARBA" id="ARBA00022833"/>
    </source>
</evidence>
<keyword evidence="11" id="KW-1185">Reference proteome</keyword>
<evidence type="ECO:0000256" key="3">
    <source>
        <dbReference type="ARBA" id="ARBA00009164"/>
    </source>
</evidence>
<comment type="caution">
    <text evidence="10">The sequence shown here is derived from an EMBL/GenBank/DDBJ whole genome shotgun (WGS) entry which is preliminary data.</text>
</comment>
<dbReference type="PROSITE" id="PS00987">
    <property type="entry name" value="PTPS_1"/>
    <property type="match status" value="1"/>
</dbReference>
<comment type="pathway">
    <text evidence="2">Cofactor biosynthesis; tetrahydrobiopterin biosynthesis; tetrahydrobiopterin from 7,8-dihydroneopterin triphosphate: step 1/3.</text>
</comment>
<comment type="cofactor">
    <cofactor evidence="1">
        <name>Zn(2+)</name>
        <dbReference type="ChEBI" id="CHEBI:29105"/>
    </cofactor>
</comment>
<dbReference type="PANTHER" id="PTHR12589">
    <property type="entry name" value="PYRUVOYL TETRAHYDROBIOPTERIN SYNTHASE"/>
    <property type="match status" value="1"/>
</dbReference>
<evidence type="ECO:0000256" key="2">
    <source>
        <dbReference type="ARBA" id="ARBA00005126"/>
    </source>
</evidence>
<reference evidence="10 11" key="1">
    <citation type="submission" date="2020-10" db="EMBL/GenBank/DDBJ databases">
        <authorList>
            <person name="Klimov P.B."/>
            <person name="Dyachkov S.M."/>
            <person name="Chetverikov P.E."/>
        </authorList>
    </citation>
    <scope>NUCLEOTIDE SEQUENCE [LARGE SCALE GENOMIC DNA]</scope>
    <source>
        <strain evidence="10">BMOC 18-1129-001#AD2665</strain>
        <tissue evidence="10">Entire mites</tissue>
    </source>
</reference>
<comment type="similarity">
    <text evidence="3">Belongs to the PTPS family.</text>
</comment>
<evidence type="ECO:0000256" key="9">
    <source>
        <dbReference type="SAM" id="MobiDB-lite"/>
    </source>
</evidence>
<evidence type="ECO:0000256" key="5">
    <source>
        <dbReference type="ARBA" id="ARBA00022723"/>
    </source>
</evidence>
<accession>A0ABQ7SA61</accession>
<evidence type="ECO:0000313" key="10">
    <source>
        <dbReference type="EMBL" id="KAG9510318.1"/>
    </source>
</evidence>
<feature type="region of interest" description="Disordered" evidence="9">
    <location>
        <begin position="1"/>
        <end position="27"/>
    </location>
</feature>
<dbReference type="EC" id="4.2.3.12" evidence="4"/>
<keyword evidence="5" id="KW-0479">Metal-binding</keyword>
<dbReference type="PANTHER" id="PTHR12589:SF7">
    <property type="entry name" value="6-PYRUVOYL TETRAHYDROBIOPTERIN SYNTHASE"/>
    <property type="match status" value="1"/>
</dbReference>
<dbReference type="SUPFAM" id="SSF55620">
    <property type="entry name" value="Tetrahydrobiopterin biosynthesis enzymes-like"/>
    <property type="match status" value="1"/>
</dbReference>
<dbReference type="InterPro" id="IPR022470">
    <property type="entry name" value="PTPS_Cys_AS"/>
</dbReference>
<feature type="compositionally biased region" description="Low complexity" evidence="9">
    <location>
        <begin position="8"/>
        <end position="27"/>
    </location>
</feature>
<dbReference type="InterPro" id="IPR007115">
    <property type="entry name" value="6-PTP_synth/QueD"/>
</dbReference>
<dbReference type="EMBL" id="JAIFTH010000177">
    <property type="protein sequence ID" value="KAG9510318.1"/>
    <property type="molecule type" value="Genomic_DNA"/>
</dbReference>
<dbReference type="Pfam" id="PF01242">
    <property type="entry name" value="PTPS"/>
    <property type="match status" value="1"/>
</dbReference>
<evidence type="ECO:0000256" key="7">
    <source>
        <dbReference type="ARBA" id="ARBA00023007"/>
    </source>
</evidence>
<keyword evidence="7" id="KW-0783">Tetrahydrobiopterin biosynthesis</keyword>
<dbReference type="Gene3D" id="3.30.479.10">
    <property type="entry name" value="6-pyruvoyl tetrahydropterin synthase/QueD"/>
    <property type="match status" value="1"/>
</dbReference>
<proteinExistence type="inferred from homology"/>
<name>A0ABQ7SA61_9ACAR</name>
<sequence length="176" mass="19925">MDRASPPLSIADSTSSDHSISSDHPILSPNKVPTPVVYLTRVETFCAGHRLHNLTLDAETNRQLFGKCNNPNGHGHNYKVEVTIKGPVDRTTGMVMNLHELRDIMAMVIDPMDHKMLDQDLEHFCCSTTVTTAENIAVYMWNKMSKLLPQSTEMVNLRLHETDKHYVDYRGDMCND</sequence>
<evidence type="ECO:0000256" key="8">
    <source>
        <dbReference type="ARBA" id="ARBA00023239"/>
    </source>
</evidence>
<dbReference type="InterPro" id="IPR038418">
    <property type="entry name" value="6-PTP_synth/QueD_sf"/>
</dbReference>
<protein>
    <recommendedName>
        <fullName evidence="4">6-pyruvoyltetrahydropterin synthase</fullName>
        <ecNumber evidence="4">4.2.3.12</ecNumber>
    </recommendedName>
</protein>
<keyword evidence="6" id="KW-0862">Zinc</keyword>
<organism evidence="10 11">
    <name type="scientific">Fragariocoptes setiger</name>
    <dbReference type="NCBI Taxonomy" id="1670756"/>
    <lineage>
        <taxon>Eukaryota</taxon>
        <taxon>Metazoa</taxon>
        <taxon>Ecdysozoa</taxon>
        <taxon>Arthropoda</taxon>
        <taxon>Chelicerata</taxon>
        <taxon>Arachnida</taxon>
        <taxon>Acari</taxon>
        <taxon>Acariformes</taxon>
        <taxon>Trombidiformes</taxon>
        <taxon>Prostigmata</taxon>
        <taxon>Eupodina</taxon>
        <taxon>Eriophyoidea</taxon>
        <taxon>Phytoptidae</taxon>
        <taxon>Fragariocoptes</taxon>
    </lineage>
</organism>
<evidence type="ECO:0000256" key="4">
    <source>
        <dbReference type="ARBA" id="ARBA00013100"/>
    </source>
</evidence>
<evidence type="ECO:0000256" key="1">
    <source>
        <dbReference type="ARBA" id="ARBA00001947"/>
    </source>
</evidence>
<dbReference type="Proteomes" id="UP000825002">
    <property type="component" value="Unassembled WGS sequence"/>
</dbReference>
<keyword evidence="8" id="KW-0456">Lyase</keyword>
<evidence type="ECO:0000313" key="11">
    <source>
        <dbReference type="Proteomes" id="UP000825002"/>
    </source>
</evidence>
<gene>
    <name evidence="10" type="primary">pts</name>
    <name evidence="10" type="ORF">GZH46_01147</name>
</gene>
<feature type="non-terminal residue" evidence="10">
    <location>
        <position position="1"/>
    </location>
</feature>